<proteinExistence type="inferred from homology"/>
<dbReference type="Gene3D" id="3.30.460.10">
    <property type="entry name" value="Beta Polymerase, domain 2"/>
    <property type="match status" value="1"/>
</dbReference>
<dbReference type="InterPro" id="IPR043519">
    <property type="entry name" value="NT_sf"/>
</dbReference>
<keyword evidence="7" id="KW-1185">Reference proteome</keyword>
<dbReference type="GO" id="GO:0005739">
    <property type="term" value="C:mitochondrion"/>
    <property type="evidence" value="ECO:0007669"/>
    <property type="project" value="UniProtKB-ARBA"/>
</dbReference>
<dbReference type="SUPFAM" id="SSF81301">
    <property type="entry name" value="Nucleotidyltransferase"/>
    <property type="match status" value="1"/>
</dbReference>
<dbReference type="AlphaFoldDB" id="A0AAD8LJ91"/>
<evidence type="ECO:0000313" key="6">
    <source>
        <dbReference type="EMBL" id="KAK1442453.1"/>
    </source>
</evidence>
<keyword evidence="3 4" id="KW-0694">RNA-binding</keyword>
<accession>A0AAD8LJ91</accession>
<evidence type="ECO:0000313" key="7">
    <source>
        <dbReference type="Proteomes" id="UP001230268"/>
    </source>
</evidence>
<name>A0AAD8LJ91_BABGI</name>
<dbReference type="Gene3D" id="1.10.3090.10">
    <property type="entry name" value="cca-adding enzyme, domain 2"/>
    <property type="match status" value="1"/>
</dbReference>
<dbReference type="FunFam" id="3.30.460.10:FF:000019">
    <property type="entry name" value="tRNA nucleotidyltransferase cca2"/>
    <property type="match status" value="1"/>
</dbReference>
<evidence type="ECO:0000256" key="4">
    <source>
        <dbReference type="RuleBase" id="RU003953"/>
    </source>
</evidence>
<dbReference type="Pfam" id="PF01743">
    <property type="entry name" value="PolyA_pol"/>
    <property type="match status" value="1"/>
</dbReference>
<evidence type="ECO:0000256" key="2">
    <source>
        <dbReference type="ARBA" id="ARBA00022679"/>
    </source>
</evidence>
<dbReference type="Proteomes" id="UP001230268">
    <property type="component" value="Unassembled WGS sequence"/>
</dbReference>
<dbReference type="SUPFAM" id="SSF81891">
    <property type="entry name" value="Poly A polymerase C-terminal region-like"/>
    <property type="match status" value="1"/>
</dbReference>
<dbReference type="PANTHER" id="PTHR13734:SF5">
    <property type="entry name" value="CCA TRNA NUCLEOTIDYLTRANSFERASE, MITOCHONDRIAL"/>
    <property type="match status" value="1"/>
</dbReference>
<reference evidence="6" key="1">
    <citation type="submission" date="2023-08" db="EMBL/GenBank/DDBJ databases">
        <title>Draft sequence of the Babesia gibsoni genome.</title>
        <authorList>
            <person name="Yamagishi J.Y."/>
            <person name="Xuan X.X."/>
        </authorList>
    </citation>
    <scope>NUCLEOTIDE SEQUENCE</scope>
    <source>
        <strain evidence="6">Azabu</strain>
    </source>
</reference>
<dbReference type="GO" id="GO:0052929">
    <property type="term" value="F:ATP:3'-cytidine-cytidine-tRNA adenylyltransferase activity"/>
    <property type="evidence" value="ECO:0007669"/>
    <property type="project" value="TreeGrafter"/>
</dbReference>
<keyword evidence="2 4" id="KW-0808">Transferase</keyword>
<dbReference type="EMBL" id="JAVEPI010000004">
    <property type="protein sequence ID" value="KAK1442453.1"/>
    <property type="molecule type" value="Genomic_DNA"/>
</dbReference>
<evidence type="ECO:0000256" key="1">
    <source>
        <dbReference type="ARBA" id="ARBA00007265"/>
    </source>
</evidence>
<gene>
    <name evidence="6" type="ORF">BgAZ_404830</name>
</gene>
<comment type="similarity">
    <text evidence="1 4">Belongs to the tRNA nucleotidyltransferase/poly(A) polymerase family.</text>
</comment>
<dbReference type="GO" id="GO:0003723">
    <property type="term" value="F:RNA binding"/>
    <property type="evidence" value="ECO:0007669"/>
    <property type="project" value="UniProtKB-KW"/>
</dbReference>
<evidence type="ECO:0000259" key="5">
    <source>
        <dbReference type="Pfam" id="PF01743"/>
    </source>
</evidence>
<dbReference type="GO" id="GO:0001680">
    <property type="term" value="P:tRNA 3'-terminal CCA addition"/>
    <property type="evidence" value="ECO:0007669"/>
    <property type="project" value="UniProtKB-ARBA"/>
</dbReference>
<sequence length="584" mass="65593">MSISSLMLHRGILGVQKVTSLRLPYDTGKIQSSLKSTLSFIPCVPFNHFKKNSIHSSMARNRDMESKDSDDNTRIVLQEHDDVSQDGLGKENVVIESSLHINGSPHGLQQSVSIEITHSEKKLFDILKGCVAFHALDIDLRVAGGWVRDKLLKCSSKDIDIAVEKMTGVEFCTYLNAFTKDHLGFQKTVGVVKRRPEQSKHLETATVNILGYAVDFVNLRSEDYAQDSRIPIMKIGTPTEDAVRRDFTINSLFYNISTNTIEDFTGYGIQDLRDGLIRTCSSAFSTFIDDPLRVIRAARFSARLDYKLHEDINKASASPKVLEQLRNKVARARIAQELDDMLSKGNVPKAFELMRSWGVLEILTRDTECDAPNDDQMMRGCNTMKMMRECLNEVHWGNIDTKIAYIAAFCYPIRDTPTSERCGYVEHVIKSRLKLPNKVASGAHTVVEGSKSFETLLLHIPSDTSSLRGALGCVIRDIGVLWREALLLTMANEASNSSECKFTYLKNRYSDILKKINDLKLQEAYLIKAPVSGKQLTELLPGLTPGPMFKQVLDFQVDHLLKNPGLSKDELIQYIIGTFGNKYN</sequence>
<dbReference type="PANTHER" id="PTHR13734">
    <property type="entry name" value="TRNA-NUCLEOTIDYLTRANSFERASE"/>
    <property type="match status" value="1"/>
</dbReference>
<dbReference type="CDD" id="cd05398">
    <property type="entry name" value="NT_ClassII-CCAase"/>
    <property type="match status" value="1"/>
</dbReference>
<comment type="caution">
    <text evidence="6">The sequence shown here is derived from an EMBL/GenBank/DDBJ whole genome shotgun (WGS) entry which is preliminary data.</text>
</comment>
<protein>
    <submittedName>
        <fullName evidence="6">tRNA-nucleotidyltransferase</fullName>
    </submittedName>
</protein>
<evidence type="ECO:0000256" key="3">
    <source>
        <dbReference type="ARBA" id="ARBA00022884"/>
    </source>
</evidence>
<organism evidence="6 7">
    <name type="scientific">Babesia gibsoni</name>
    <dbReference type="NCBI Taxonomy" id="33632"/>
    <lineage>
        <taxon>Eukaryota</taxon>
        <taxon>Sar</taxon>
        <taxon>Alveolata</taxon>
        <taxon>Apicomplexa</taxon>
        <taxon>Aconoidasida</taxon>
        <taxon>Piroplasmida</taxon>
        <taxon>Babesiidae</taxon>
        <taxon>Babesia</taxon>
    </lineage>
</organism>
<dbReference type="GO" id="GO:0052927">
    <property type="term" value="F:CC tRNA cytidylyltransferase activity"/>
    <property type="evidence" value="ECO:0007669"/>
    <property type="project" value="TreeGrafter"/>
</dbReference>
<feature type="domain" description="Poly A polymerase head" evidence="5">
    <location>
        <begin position="140"/>
        <end position="278"/>
    </location>
</feature>
<dbReference type="InterPro" id="IPR002646">
    <property type="entry name" value="PolA_pol_head_dom"/>
</dbReference>